<dbReference type="Gene3D" id="3.40.640.10">
    <property type="entry name" value="Type I PLP-dependent aspartate aminotransferase-like (Major domain)"/>
    <property type="match status" value="1"/>
</dbReference>
<dbReference type="GO" id="GO:0005524">
    <property type="term" value="F:ATP binding"/>
    <property type="evidence" value="ECO:0007669"/>
    <property type="project" value="InterPro"/>
</dbReference>
<dbReference type="InterPro" id="IPR015422">
    <property type="entry name" value="PyrdxlP-dep_Trfase_small"/>
</dbReference>
<dbReference type="SUPFAM" id="SSF52540">
    <property type="entry name" value="P-loop containing nucleoside triphosphate hydrolases"/>
    <property type="match status" value="1"/>
</dbReference>
<dbReference type="GO" id="GO:0004015">
    <property type="term" value="F:adenosylmethionine-8-amino-7-oxononanoate transaminase activity"/>
    <property type="evidence" value="ECO:0007669"/>
    <property type="project" value="TreeGrafter"/>
</dbReference>
<keyword evidence="4" id="KW-0663">Pyridoxal phosphate</keyword>
<dbReference type="SUPFAM" id="SSF53383">
    <property type="entry name" value="PLP-dependent transferases"/>
    <property type="match status" value="1"/>
</dbReference>
<comment type="subcellular location">
    <subcellularLocation>
        <location evidence="1">Mitochondrion</location>
    </subcellularLocation>
</comment>
<dbReference type="PANTHER" id="PTHR42684:SF3">
    <property type="entry name" value="ADENOSYLMETHIONINE-8-AMINO-7-OXONONANOATE AMINOTRANSFERASE"/>
    <property type="match status" value="1"/>
</dbReference>
<protein>
    <submittedName>
        <fullName evidence="5">PLP-dependent transferase</fullName>
    </submittedName>
</protein>
<dbReference type="InterPro" id="IPR004472">
    <property type="entry name" value="DTB_synth_BioD"/>
</dbReference>
<keyword evidence="6" id="KW-1185">Reference proteome</keyword>
<dbReference type="GO" id="GO:0000287">
    <property type="term" value="F:magnesium ion binding"/>
    <property type="evidence" value="ECO:0007669"/>
    <property type="project" value="InterPro"/>
</dbReference>
<dbReference type="GO" id="GO:0004141">
    <property type="term" value="F:dethiobiotin synthase activity"/>
    <property type="evidence" value="ECO:0007669"/>
    <property type="project" value="InterPro"/>
</dbReference>
<evidence type="ECO:0000256" key="4">
    <source>
        <dbReference type="ARBA" id="ARBA00022898"/>
    </source>
</evidence>
<dbReference type="Proteomes" id="UP000800093">
    <property type="component" value="Unassembled WGS sequence"/>
</dbReference>
<dbReference type="GO" id="GO:0030170">
    <property type="term" value="F:pyridoxal phosphate binding"/>
    <property type="evidence" value="ECO:0007669"/>
    <property type="project" value="InterPro"/>
</dbReference>
<dbReference type="Gene3D" id="3.40.50.300">
    <property type="entry name" value="P-loop containing nucleotide triphosphate hydrolases"/>
    <property type="match status" value="1"/>
</dbReference>
<dbReference type="AlphaFoldDB" id="A0A9P4JXT8"/>
<dbReference type="OrthoDB" id="425114at2759"/>
<evidence type="ECO:0000313" key="5">
    <source>
        <dbReference type="EMBL" id="KAF2258481.1"/>
    </source>
</evidence>
<evidence type="ECO:0000256" key="2">
    <source>
        <dbReference type="ARBA" id="ARBA00022576"/>
    </source>
</evidence>
<organism evidence="5 6">
    <name type="scientific">Lojkania enalia</name>
    <dbReference type="NCBI Taxonomy" id="147567"/>
    <lineage>
        <taxon>Eukaryota</taxon>
        <taxon>Fungi</taxon>
        <taxon>Dikarya</taxon>
        <taxon>Ascomycota</taxon>
        <taxon>Pezizomycotina</taxon>
        <taxon>Dothideomycetes</taxon>
        <taxon>Pleosporomycetidae</taxon>
        <taxon>Pleosporales</taxon>
        <taxon>Pleosporales incertae sedis</taxon>
        <taxon>Lojkania</taxon>
    </lineage>
</organism>
<dbReference type="GO" id="GO:0009102">
    <property type="term" value="P:biotin biosynthetic process"/>
    <property type="evidence" value="ECO:0007669"/>
    <property type="project" value="InterPro"/>
</dbReference>
<dbReference type="InterPro" id="IPR027417">
    <property type="entry name" value="P-loop_NTPase"/>
</dbReference>
<dbReference type="InterPro" id="IPR015421">
    <property type="entry name" value="PyrdxlP-dep_Trfase_major"/>
</dbReference>
<dbReference type="CDD" id="cd03109">
    <property type="entry name" value="DTBS"/>
    <property type="match status" value="1"/>
</dbReference>
<dbReference type="InterPro" id="IPR049704">
    <property type="entry name" value="Aminotrans_3_PPA_site"/>
</dbReference>
<evidence type="ECO:0000313" key="6">
    <source>
        <dbReference type="Proteomes" id="UP000800093"/>
    </source>
</evidence>
<dbReference type="HAMAP" id="MF_00336">
    <property type="entry name" value="BioD"/>
    <property type="match status" value="1"/>
</dbReference>
<dbReference type="Pfam" id="PF00202">
    <property type="entry name" value="Aminotran_3"/>
    <property type="match status" value="2"/>
</dbReference>
<comment type="caution">
    <text evidence="5">The sequence shown here is derived from an EMBL/GenBank/DDBJ whole genome shotgun (WGS) entry which is preliminary data.</text>
</comment>
<reference evidence="6" key="1">
    <citation type="journal article" date="2020" name="Stud. Mycol.">
        <title>101 Dothideomycetes genomes: A test case for predicting lifestyles and emergence of pathogens.</title>
        <authorList>
            <person name="Haridas S."/>
            <person name="Albert R."/>
            <person name="Binder M."/>
            <person name="Bloem J."/>
            <person name="LaButti K."/>
            <person name="Salamov A."/>
            <person name="Andreopoulos B."/>
            <person name="Baker S."/>
            <person name="Barry K."/>
            <person name="Bills G."/>
            <person name="Bluhm B."/>
            <person name="Cannon C."/>
            <person name="Castanera R."/>
            <person name="Culley D."/>
            <person name="Daum C."/>
            <person name="Ezra D."/>
            <person name="Gonzalez J."/>
            <person name="Henrissat B."/>
            <person name="Kuo A."/>
            <person name="Liang C."/>
            <person name="Lipzen A."/>
            <person name="Lutzoni F."/>
            <person name="Magnuson J."/>
            <person name="Mondo S."/>
            <person name="Nolan M."/>
            <person name="Ohm R."/>
            <person name="Pangilinan J."/>
            <person name="Park H.-J."/>
            <person name="Ramirez L."/>
            <person name="Alfaro M."/>
            <person name="Sun H."/>
            <person name="Tritt A."/>
            <person name="Yoshinaga Y."/>
            <person name="Zwiers L.-H."/>
            <person name="Turgeon B."/>
            <person name="Goodwin S."/>
            <person name="Spatafora J."/>
            <person name="Crous P."/>
            <person name="Grigoriev I."/>
        </authorList>
    </citation>
    <scope>NUCLEOTIDE SEQUENCE [LARGE SCALE GENOMIC DNA]</scope>
    <source>
        <strain evidence="6">CBS 304.66</strain>
    </source>
</reference>
<evidence type="ECO:0000256" key="1">
    <source>
        <dbReference type="ARBA" id="ARBA00004173"/>
    </source>
</evidence>
<dbReference type="Gene3D" id="3.90.1150.10">
    <property type="entry name" value="Aspartate Aminotransferase, domain 1"/>
    <property type="match status" value="1"/>
</dbReference>
<gene>
    <name evidence="5" type="ORF">CC78DRAFT_113858</name>
</gene>
<sequence length="821" mass="90104">MTRVASGLWKNLIALQVYGANTSVGKTIVSTLLGRHLVRRTEKDKTQWAVRYIKPVSTGPADEADESYVRRYAGYPTTTLFKYSDPVSPHVAARGSFIPSDDVLVSNIAETLQEYARYILTSKGQRGLSIVETAGGVLSPGPSGTPQADLFRPLRLPVLLVGDHRLGGISSTISACESLLVRGYDVDAVVCFNDGSKLGNSEYLSEHFGKLGISTFELPWIPDVERCSKDEETEKMQEYYASKSKSAHVEELAHQIINQHSSRLTNLSTMASRTQKSIWHPFTQHKSISAPSDILVFDSAYGDYFQTLHTPKSLSIPSKTKPTLQSHILERSPGPVLFPAFDGSASWWTQGLGHGNSTLSLAAAYAAGRYGHVMFAGATHEPAITLAERLLNGLKNPRLTKVFYTDNGSTAIEVGIKMALRAACKKYGWGGSSEEIGIIGLKGSYHGDTIGAMDASEPSVYNKKVDWYRGRGHWFDVPEVKLRRGKWVVEPPAGMEEDFGPTQEFDELDDIFDFDARGQAEYYAGHIKRILDELVKRQGKRFGALIMEPVIMGAGGMIFVDPLFQRALTTVIREYDFGTNPSSASAMYPPGHNAWTGLPVLFDEVFTGLYRLGRFTSSSFLDILPDISVHAKLLTGGLIPLSATVASQGIFEAFWGDEKSDALLHGHSYTAHALGCHVANTSLDEMNKLQSSDLWKTYRQSWTQEQQKEPNGGLAVITGKEQGVWSMWNKETVMELSRHKRVDYAVALGSVLAVSLIDELGSGYTSNAAASLRDSMMYDLSNSTLSVHSRVLGNVIYLMASMNTKAEHLAAVEKVLLSKLG</sequence>
<accession>A0A9P4JXT8</accession>
<evidence type="ECO:0000256" key="3">
    <source>
        <dbReference type="ARBA" id="ARBA00022679"/>
    </source>
</evidence>
<dbReference type="InterPro" id="IPR005814">
    <property type="entry name" value="Aminotrans_3"/>
</dbReference>
<dbReference type="PANTHER" id="PTHR42684">
    <property type="entry name" value="ADENOSYLMETHIONINE-8-AMINO-7-OXONONANOATE AMINOTRANSFERASE"/>
    <property type="match status" value="1"/>
</dbReference>
<keyword evidence="3 5" id="KW-0808">Transferase</keyword>
<dbReference type="InterPro" id="IPR015424">
    <property type="entry name" value="PyrdxlP-dep_Trfase"/>
</dbReference>
<proteinExistence type="inferred from homology"/>
<dbReference type="EMBL" id="ML986760">
    <property type="protein sequence ID" value="KAF2258481.1"/>
    <property type="molecule type" value="Genomic_DNA"/>
</dbReference>
<dbReference type="GO" id="GO:0005739">
    <property type="term" value="C:mitochondrion"/>
    <property type="evidence" value="ECO:0007669"/>
    <property type="project" value="UniProtKB-SubCell"/>
</dbReference>
<dbReference type="PROSITE" id="PS00600">
    <property type="entry name" value="AA_TRANSFER_CLASS_3"/>
    <property type="match status" value="1"/>
</dbReference>
<keyword evidence="2" id="KW-0032">Aminotransferase</keyword>
<name>A0A9P4JXT8_9PLEO</name>
<dbReference type="Pfam" id="PF13500">
    <property type="entry name" value="AAA_26"/>
    <property type="match status" value="1"/>
</dbReference>